<organism evidence="3 4">
    <name type="scientific">Ceratobasidium theobromae</name>
    <dbReference type="NCBI Taxonomy" id="1582974"/>
    <lineage>
        <taxon>Eukaryota</taxon>
        <taxon>Fungi</taxon>
        <taxon>Dikarya</taxon>
        <taxon>Basidiomycota</taxon>
        <taxon>Agaricomycotina</taxon>
        <taxon>Agaricomycetes</taxon>
        <taxon>Cantharellales</taxon>
        <taxon>Ceratobasidiaceae</taxon>
        <taxon>Ceratobasidium</taxon>
    </lineage>
</organism>
<dbReference type="EMBL" id="SSOP01000014">
    <property type="protein sequence ID" value="KAB5594958.1"/>
    <property type="molecule type" value="Genomic_DNA"/>
</dbReference>
<dbReference type="InterPro" id="IPR029044">
    <property type="entry name" value="Nucleotide-diphossugar_trans"/>
</dbReference>
<keyword evidence="2" id="KW-0472">Membrane</keyword>
<feature type="transmembrane region" description="Helical" evidence="2">
    <location>
        <begin position="40"/>
        <end position="64"/>
    </location>
</feature>
<dbReference type="AlphaFoldDB" id="A0A5N5QTH9"/>
<keyword evidence="4" id="KW-1185">Reference proteome</keyword>
<evidence type="ECO:0000256" key="1">
    <source>
        <dbReference type="SAM" id="MobiDB-lite"/>
    </source>
</evidence>
<sequence>MSSARRRTSSNNNHTPIGSKDKPRISLQRRSQSGVKVMPLWMLTACRLKIVCGLIMLMALVYLFQTIQSSRLATIGRSKVPSNIVGPFPNLASITSQGRDALQILLLGGIPVASQVTFVVPILKRRARGSVLLVSRLQSLKCPIHLLVSPDQTAELEYLLDQLLPTRNHTSIYPSDAGGPGIALTLLHHAKHVETPWVWITGSYENELQGATIWMESMAQSIPRVRIPVGMYGARLSGSSTVCISSTNQPEPVAFLVPPFLAPTSLLVESESGIVTDTPASVWASLGERIASITHLGMGGVVSAASHGSPQWCELSHIAANQGSMNIPSSMVDSLRDRFRSSMPKTIRFVFLLPNQESLRQLAPTACRMIRNGHEVYITVQSSGEEDLADFDNKQHRNFGCHLHYTIGFRTIDGYREEILALADDWCSPSSLGNKVLIVNELEDDIGYGRVSKERLCALSVLYLSGKDLDNSEWLAMLHVDEWQAWDEPTIELAVVTHDRPWSLKRLLDSMKRAHYFGDKVNVVINLEQTADLETRHIAESFEMGSSGGNVAVRHRIVHAGLMTAVVESWHPHGVLLEDDVELSPMFYAWVKFCVLRYRYGTAVEDSSQLYGISLYQPKVTELHMEGRLPFDARDIFAKLNIGYPNTPYLSQVPCSWGAVYFPEHWREFQQYLALRLSEYVMPVTDIVVPDLRSNRWSRSWKKFFNEMVYLRGYVSLYPNYDHFVSLSTNHLEVGEHVPANINQEKQKQYFLPLMQDHEAARPHPGTERGVTLLDLPMSTLPKWADLPVLDLWGDISTLENIRRIGVARRANMSLCHPDETQFDALKYICPIGGATPPVDDQKLATLTLVEDDGPDLMQG</sequence>
<evidence type="ECO:0000313" key="3">
    <source>
        <dbReference type="EMBL" id="KAB5594958.1"/>
    </source>
</evidence>
<dbReference type="PANTHER" id="PTHR33604:SF3">
    <property type="entry name" value="OSJNBA0004B13.7 PROTEIN"/>
    <property type="match status" value="1"/>
</dbReference>
<proteinExistence type="predicted"/>
<reference evidence="3 4" key="1">
    <citation type="journal article" date="2019" name="Fungal Biol. Biotechnol.">
        <title>Draft genome sequence of fastidious pathogen Ceratobasidium theobromae, which causes vascular-streak dieback in Theobroma cacao.</title>
        <authorList>
            <person name="Ali S.S."/>
            <person name="Asman A."/>
            <person name="Shao J."/>
            <person name="Firmansyah A.P."/>
            <person name="Susilo A.W."/>
            <person name="Rosmana A."/>
            <person name="McMahon P."/>
            <person name="Junaid M."/>
            <person name="Guest D."/>
            <person name="Kheng T.Y."/>
            <person name="Meinhardt L.W."/>
            <person name="Bailey B.A."/>
        </authorList>
    </citation>
    <scope>NUCLEOTIDE SEQUENCE [LARGE SCALE GENOMIC DNA]</scope>
    <source>
        <strain evidence="3 4">CT2</strain>
    </source>
</reference>
<accession>A0A5N5QTH9</accession>
<protein>
    <submittedName>
        <fullName evidence="3">Carrier protein</fullName>
    </submittedName>
</protein>
<dbReference type="Gene3D" id="3.90.550.10">
    <property type="entry name" value="Spore Coat Polysaccharide Biosynthesis Protein SpsA, Chain A"/>
    <property type="match status" value="1"/>
</dbReference>
<dbReference type="PANTHER" id="PTHR33604">
    <property type="entry name" value="OSJNBA0004B13.7 PROTEIN"/>
    <property type="match status" value="1"/>
</dbReference>
<feature type="region of interest" description="Disordered" evidence="1">
    <location>
        <begin position="1"/>
        <end position="30"/>
    </location>
</feature>
<comment type="caution">
    <text evidence="3">The sequence shown here is derived from an EMBL/GenBank/DDBJ whole genome shotgun (WGS) entry which is preliminary data.</text>
</comment>
<keyword evidence="2" id="KW-0812">Transmembrane</keyword>
<dbReference type="OrthoDB" id="2020070at2759"/>
<gene>
    <name evidence="3" type="ORF">CTheo_1591</name>
</gene>
<name>A0A5N5QTH9_9AGAM</name>
<evidence type="ECO:0000256" key="2">
    <source>
        <dbReference type="SAM" id="Phobius"/>
    </source>
</evidence>
<keyword evidence="2" id="KW-1133">Transmembrane helix</keyword>
<evidence type="ECO:0000313" key="4">
    <source>
        <dbReference type="Proteomes" id="UP000383932"/>
    </source>
</evidence>
<dbReference type="Proteomes" id="UP000383932">
    <property type="component" value="Unassembled WGS sequence"/>
</dbReference>